<evidence type="ECO:0000313" key="3">
    <source>
        <dbReference type="EMBL" id="BAE50581.1"/>
    </source>
</evidence>
<sequence length="928" mass="100177">MTTEFARIRSVTPQMMADMARGMEGWVMITGEEAPAAARKLAQAISDPEKFLQLLEKETHGVSAATMEMVARLVDANDVMQAKAVAAREFGEVMERAAAKMKTPFQQAALDAANALQDLAHAFAGSGEKGEGLAASMRTLAEVIRGLELPIAVVGKALRDLMDMITMVVQAAMAGFAAMKTVAVVAAEAVVEFTRVIYQAVKGDLSEAQKAALDMPRKLAEEWGVRSAEVKRHLDEIRAAMRDISEPYLPGHQTEKPNAPGGEKPAPTATGTVANESDREKLALEALNRNLTIRRELRQIDGDRKILTEQLTALEGRMAGAAGETKAGLSAQVSDIKSALQELDERQEKLTKKDGGETKMEGFRRELAELQAADKRSLDERKADDLKFWQAKQANLERGGKDYAQVTIEIRRLEKAIAADAHNERLADLERQRAAAHKGSEERIILARREAEEVKRYAGEHSKAYQDSLKRIEEMVKEHQKELDRIEADGLEARSSAKKADLETDAENLRFLRGLGVVDEHEQLARLRQIKEQEYQIERDALDQKLKLKSLEAAEKDRINKQIQQLDQGHRAQDLSATHQQTLAVLHDWQTTSSGIGSAFGGAIKGMIVQGQTFQQAERNLALGLGNVFADLALRKIGTWIWSEGVMRAWSKITGQQEVVDAAAKETAKTAATTAGQAARTSATVAGTAARNAAGATEQAGFFARIGEQIAQWLGLETAKTAETVAQAGAREGVESEAGIIAIAAAKAQALGEIPSYAAIGAAAAMASVAAIPFVGWAMAPEVGAEHFAMAMAFLPMASAEGGWEHVPADGMITELHKDEKVLSAPFSRRLDQLMNNVEVMQQPGAMALPMPGPPVLPMPSSAGTRPVPLAARMADALGGSGRDGDIHIHAVDAASINNLMRRPGVARNTVDVMRAQAGQGNYVKRGK</sequence>
<feature type="coiled-coil region" evidence="1">
    <location>
        <begin position="326"/>
        <end position="373"/>
    </location>
</feature>
<proteinExistence type="predicted"/>
<protein>
    <submittedName>
        <fullName evidence="3">ATPase involved in DNA repair</fullName>
    </submittedName>
</protein>
<dbReference type="HOGENOM" id="CLU_314914_0_0_5"/>
<gene>
    <name evidence="3" type="ordered locus">amb1777</name>
</gene>
<dbReference type="EMBL" id="AP007255">
    <property type="protein sequence ID" value="BAE50581.1"/>
    <property type="molecule type" value="Genomic_DNA"/>
</dbReference>
<feature type="region of interest" description="Disordered" evidence="2">
    <location>
        <begin position="245"/>
        <end position="277"/>
    </location>
</feature>
<evidence type="ECO:0000256" key="2">
    <source>
        <dbReference type="SAM" id="MobiDB-lite"/>
    </source>
</evidence>
<accession>Q2W6E4</accession>
<keyword evidence="1" id="KW-0175">Coiled coil</keyword>
<name>Q2W6E4_PARM1</name>
<organism evidence="3 4">
    <name type="scientific">Paramagnetospirillum magneticum (strain ATCC 700264 / AMB-1)</name>
    <name type="common">Magnetospirillum magneticum</name>
    <dbReference type="NCBI Taxonomy" id="342108"/>
    <lineage>
        <taxon>Bacteria</taxon>
        <taxon>Pseudomonadati</taxon>
        <taxon>Pseudomonadota</taxon>
        <taxon>Alphaproteobacteria</taxon>
        <taxon>Rhodospirillales</taxon>
        <taxon>Magnetospirillaceae</taxon>
        <taxon>Paramagnetospirillum</taxon>
    </lineage>
</organism>
<evidence type="ECO:0000256" key="1">
    <source>
        <dbReference type="SAM" id="Coils"/>
    </source>
</evidence>
<reference evidence="3 4" key="1">
    <citation type="journal article" date="2005" name="DNA Res.">
        <title>Complete genome sequence of the facultative anaerobic magnetotactic bacterium Magnetospirillum sp. strain AMB-1.</title>
        <authorList>
            <person name="Matsunaga T."/>
            <person name="Okamura Y."/>
            <person name="Fukuda Y."/>
            <person name="Wahyudi A.T."/>
            <person name="Murase Y."/>
            <person name="Takeyama H."/>
        </authorList>
    </citation>
    <scope>NUCLEOTIDE SEQUENCE [LARGE SCALE GENOMIC DNA]</scope>
    <source>
        <strain evidence="4">ATCC 700264 / AMB-1</strain>
    </source>
</reference>
<feature type="coiled-coil region" evidence="1">
    <location>
        <begin position="419"/>
        <end position="489"/>
    </location>
</feature>
<dbReference type="STRING" id="342108.amb1777"/>
<keyword evidence="4" id="KW-1185">Reference proteome</keyword>
<dbReference type="Proteomes" id="UP000007058">
    <property type="component" value="Chromosome"/>
</dbReference>
<dbReference type="AlphaFoldDB" id="Q2W6E4"/>
<dbReference type="KEGG" id="mag:amb1777"/>
<evidence type="ECO:0000313" key="4">
    <source>
        <dbReference type="Proteomes" id="UP000007058"/>
    </source>
</evidence>